<dbReference type="GO" id="GO:0005375">
    <property type="term" value="F:copper ion transmembrane transporter activity"/>
    <property type="evidence" value="ECO:0007669"/>
    <property type="project" value="UniProtKB-UniRule"/>
</dbReference>
<dbReference type="PANTHER" id="PTHR12483:SF27">
    <property type="entry name" value="COPPER TRANSPORT PROTEIN CTR1"/>
    <property type="match status" value="1"/>
</dbReference>
<dbReference type="Proteomes" id="UP000198287">
    <property type="component" value="Unassembled WGS sequence"/>
</dbReference>
<evidence type="ECO:0000256" key="4">
    <source>
        <dbReference type="ARBA" id="ARBA00023136"/>
    </source>
</evidence>
<feature type="transmembrane region" description="Helical" evidence="5">
    <location>
        <begin position="138"/>
        <end position="159"/>
    </location>
</feature>
<keyword evidence="3 5" id="KW-1133">Transmembrane helix</keyword>
<evidence type="ECO:0000256" key="3">
    <source>
        <dbReference type="ARBA" id="ARBA00022989"/>
    </source>
</evidence>
<protein>
    <recommendedName>
        <fullName evidence="5">Copper transport protein</fullName>
    </recommendedName>
</protein>
<comment type="caution">
    <text evidence="6">The sequence shown here is derived from an EMBL/GenBank/DDBJ whole genome shotgun (WGS) entry which is preliminary data.</text>
</comment>
<dbReference type="OMA" id="MESAFWN"/>
<comment type="subcellular location">
    <subcellularLocation>
        <location evidence="1 5">Membrane</location>
        <topology evidence="1 5">Multi-pass membrane protein</topology>
    </subcellularLocation>
</comment>
<dbReference type="Pfam" id="PF04145">
    <property type="entry name" value="Ctr"/>
    <property type="match status" value="1"/>
</dbReference>
<dbReference type="EMBL" id="LNIX01000001">
    <property type="protein sequence ID" value="OXA64535.1"/>
    <property type="molecule type" value="Genomic_DNA"/>
</dbReference>
<keyword evidence="5" id="KW-0813">Transport</keyword>
<feature type="transmembrane region" description="Helical" evidence="5">
    <location>
        <begin position="165"/>
        <end position="184"/>
    </location>
</feature>
<keyword evidence="5" id="KW-0406">Ion transport</keyword>
<dbReference type="OrthoDB" id="73901at2759"/>
<dbReference type="PANTHER" id="PTHR12483">
    <property type="entry name" value="SOLUTE CARRIER FAMILY 31 COPPER TRANSPORTERS"/>
    <property type="match status" value="1"/>
</dbReference>
<evidence type="ECO:0000256" key="2">
    <source>
        <dbReference type="ARBA" id="ARBA00022692"/>
    </source>
</evidence>
<keyword evidence="5" id="KW-0186">Copper</keyword>
<evidence type="ECO:0000313" key="6">
    <source>
        <dbReference type="EMBL" id="OXA64535.1"/>
    </source>
</evidence>
<keyword evidence="2 5" id="KW-0812">Transmembrane</keyword>
<evidence type="ECO:0000256" key="1">
    <source>
        <dbReference type="ARBA" id="ARBA00004141"/>
    </source>
</evidence>
<name>A0A226F424_FOLCA</name>
<keyword evidence="4 5" id="KW-0472">Membrane</keyword>
<reference evidence="6 7" key="1">
    <citation type="submission" date="2015-12" db="EMBL/GenBank/DDBJ databases">
        <title>The genome of Folsomia candida.</title>
        <authorList>
            <person name="Faddeeva A."/>
            <person name="Derks M.F."/>
            <person name="Anvar Y."/>
            <person name="Smit S."/>
            <person name="Van Straalen N."/>
            <person name="Roelofs D."/>
        </authorList>
    </citation>
    <scope>NUCLEOTIDE SEQUENCE [LARGE SCALE GENOMIC DNA]</scope>
    <source>
        <strain evidence="6 7">VU population</strain>
        <tissue evidence="6">Whole body</tissue>
    </source>
</reference>
<feature type="transmembrane region" description="Helical" evidence="5">
    <location>
        <begin position="20"/>
        <end position="40"/>
    </location>
</feature>
<keyword evidence="5" id="KW-0187">Copper transport</keyword>
<dbReference type="InterPro" id="IPR007274">
    <property type="entry name" value="Cop_transporter"/>
</dbReference>
<evidence type="ECO:0000256" key="5">
    <source>
        <dbReference type="RuleBase" id="RU367022"/>
    </source>
</evidence>
<evidence type="ECO:0000313" key="7">
    <source>
        <dbReference type="Proteomes" id="UP000198287"/>
    </source>
</evidence>
<accession>A0A226F424</accession>
<keyword evidence="7" id="KW-1185">Reference proteome</keyword>
<proteinExistence type="inferred from homology"/>
<organism evidence="6 7">
    <name type="scientific">Folsomia candida</name>
    <name type="common">Springtail</name>
    <dbReference type="NCBI Taxonomy" id="158441"/>
    <lineage>
        <taxon>Eukaryota</taxon>
        <taxon>Metazoa</taxon>
        <taxon>Ecdysozoa</taxon>
        <taxon>Arthropoda</taxon>
        <taxon>Hexapoda</taxon>
        <taxon>Collembola</taxon>
        <taxon>Entomobryomorpha</taxon>
        <taxon>Isotomoidea</taxon>
        <taxon>Isotomidae</taxon>
        <taxon>Proisotominae</taxon>
        <taxon>Folsomia</taxon>
    </lineage>
</organism>
<comment type="similarity">
    <text evidence="5">Belongs to the copper transporter (Ctr) (TC 1.A.56) family. SLC31A subfamily.</text>
</comment>
<sequence>MVFYWNGITFDDFLIQGLEITTFQGFTIVILVIVALSILYEGIRTFRDLLMDNFIKLKNHSTLQTGAKTLQVKYASGNDSVTTKLRVTDLESRKQSNELTQETQQVVPQAMELSTPGSSSKSPEVDGIIISKTQWSNCLPLMAATLLHMIDLCLGYTLMLAVMTFNGWILVAVAIGSGVGYLIFSHLKQALREGNYIRSLATNK</sequence>
<gene>
    <name evidence="6" type="ORF">Fcan01_02421</name>
</gene>
<dbReference type="GO" id="GO:0005886">
    <property type="term" value="C:plasma membrane"/>
    <property type="evidence" value="ECO:0007669"/>
    <property type="project" value="TreeGrafter"/>
</dbReference>
<dbReference type="AlphaFoldDB" id="A0A226F424"/>